<feature type="signal peptide" evidence="1">
    <location>
        <begin position="1"/>
        <end position="23"/>
    </location>
</feature>
<keyword evidence="3" id="KW-1185">Reference proteome</keyword>
<protein>
    <recommendedName>
        <fullName evidence="4">Porin family protein</fullName>
    </recommendedName>
</protein>
<accession>A0A437N1D6</accession>
<gene>
    <name evidence="2" type="ORF">EOE18_14175</name>
</gene>
<comment type="caution">
    <text evidence="2">The sequence shown here is derived from an EMBL/GenBank/DDBJ whole genome shotgun (WGS) entry which is preliminary data.</text>
</comment>
<reference evidence="2 3" key="1">
    <citation type="submission" date="2019-01" db="EMBL/GenBank/DDBJ databases">
        <authorList>
            <person name="Chen W.-M."/>
        </authorList>
    </citation>
    <scope>NUCLEOTIDE SEQUENCE [LARGE SCALE GENOMIC DNA]</scope>
    <source>
        <strain evidence="2 3">FSY-9</strain>
    </source>
</reference>
<dbReference type="AlphaFoldDB" id="A0A437N1D6"/>
<proteinExistence type="predicted"/>
<dbReference type="Proteomes" id="UP000282837">
    <property type="component" value="Unassembled WGS sequence"/>
</dbReference>
<evidence type="ECO:0008006" key="4">
    <source>
        <dbReference type="Google" id="ProtNLM"/>
    </source>
</evidence>
<organism evidence="2 3">
    <name type="scientific">Novosphingobium umbonatum</name>
    <dbReference type="NCBI Taxonomy" id="1908524"/>
    <lineage>
        <taxon>Bacteria</taxon>
        <taxon>Pseudomonadati</taxon>
        <taxon>Pseudomonadota</taxon>
        <taxon>Alphaproteobacteria</taxon>
        <taxon>Sphingomonadales</taxon>
        <taxon>Sphingomonadaceae</taxon>
        <taxon>Novosphingobium</taxon>
    </lineage>
</organism>
<sequence>MLKRMVGGALALAALVAATPATAGQLRVEGRAGLGWANGGGTKATMGAAVGYDMSVTALGTGVFAGVEQSIDKQAKDGDARWGTSARLGVKVLALGSLYGVVGYHYGGAYESTSAGVGYAKSLGPVFARVEYRRMLNQGVRSNGDRLLLGFGVTF</sequence>
<dbReference type="OrthoDB" id="7410209at2"/>
<evidence type="ECO:0000256" key="1">
    <source>
        <dbReference type="SAM" id="SignalP"/>
    </source>
</evidence>
<evidence type="ECO:0000313" key="2">
    <source>
        <dbReference type="EMBL" id="RVU03723.1"/>
    </source>
</evidence>
<dbReference type="RefSeq" id="WP_127710665.1">
    <property type="nucleotide sequence ID" value="NZ_SACO01000012.1"/>
</dbReference>
<name>A0A437N1D6_9SPHN</name>
<dbReference type="EMBL" id="SACO01000012">
    <property type="protein sequence ID" value="RVU03723.1"/>
    <property type="molecule type" value="Genomic_DNA"/>
</dbReference>
<feature type="chain" id="PRO_5019206817" description="Porin family protein" evidence="1">
    <location>
        <begin position="24"/>
        <end position="155"/>
    </location>
</feature>
<keyword evidence="1" id="KW-0732">Signal</keyword>
<evidence type="ECO:0000313" key="3">
    <source>
        <dbReference type="Proteomes" id="UP000282837"/>
    </source>
</evidence>